<organism evidence="1 2">
    <name type="scientific">Recurvomyces mirabilis</name>
    <dbReference type="NCBI Taxonomy" id="574656"/>
    <lineage>
        <taxon>Eukaryota</taxon>
        <taxon>Fungi</taxon>
        <taxon>Dikarya</taxon>
        <taxon>Ascomycota</taxon>
        <taxon>Pezizomycotina</taxon>
        <taxon>Dothideomycetes</taxon>
        <taxon>Dothideomycetidae</taxon>
        <taxon>Mycosphaerellales</taxon>
        <taxon>Teratosphaeriaceae</taxon>
        <taxon>Recurvomyces</taxon>
    </lineage>
</organism>
<name>A0AAE1C2Q8_9PEZI</name>
<protein>
    <submittedName>
        <fullName evidence="1">Uncharacterized protein</fullName>
    </submittedName>
</protein>
<gene>
    <name evidence="1" type="ORF">LTR78_004147</name>
</gene>
<dbReference type="EMBL" id="JAUTXT010000012">
    <property type="protein sequence ID" value="KAK3675955.1"/>
    <property type="molecule type" value="Genomic_DNA"/>
</dbReference>
<evidence type="ECO:0000313" key="1">
    <source>
        <dbReference type="EMBL" id="KAK3675955.1"/>
    </source>
</evidence>
<dbReference type="AlphaFoldDB" id="A0AAE1C2Q8"/>
<accession>A0AAE1C2Q8</accession>
<dbReference type="InterPro" id="IPR036291">
    <property type="entry name" value="NAD(P)-bd_dom_sf"/>
</dbReference>
<reference evidence="1" key="1">
    <citation type="submission" date="2023-07" db="EMBL/GenBank/DDBJ databases">
        <title>Black Yeasts Isolated from many extreme environments.</title>
        <authorList>
            <person name="Coleine C."/>
            <person name="Stajich J.E."/>
            <person name="Selbmann L."/>
        </authorList>
    </citation>
    <scope>NUCLEOTIDE SEQUENCE</scope>
    <source>
        <strain evidence="1">CCFEE 5485</strain>
    </source>
</reference>
<evidence type="ECO:0000313" key="2">
    <source>
        <dbReference type="Proteomes" id="UP001274830"/>
    </source>
</evidence>
<dbReference type="Proteomes" id="UP001274830">
    <property type="component" value="Unassembled WGS sequence"/>
</dbReference>
<keyword evidence="2" id="KW-1185">Reference proteome</keyword>
<proteinExistence type="predicted"/>
<dbReference type="Gene3D" id="3.40.50.720">
    <property type="entry name" value="NAD(P)-binding Rossmann-like Domain"/>
    <property type="match status" value="1"/>
</dbReference>
<comment type="caution">
    <text evidence="1">The sequence shown here is derived from an EMBL/GenBank/DDBJ whole genome shotgun (WGS) entry which is preliminary data.</text>
</comment>
<dbReference type="SUPFAM" id="SSF51735">
    <property type="entry name" value="NAD(P)-binding Rossmann-fold domains"/>
    <property type="match status" value="1"/>
</dbReference>
<sequence>MSIIPRNSPLNLQYRICIVTSASSALGTVVCKTLLKANALVLGIDDRKQDNSLSSAPGTHFQYLQSSTERAAEQMTQAVAEKFEGSERVDVLVCLGHGREESTLAETVGGVMGKGDGGSIVHILEDGEGMDEARRLAGSSHSHGKLRCNLIVPADLRGKADAQPAPAFEEAKEHMRALVKTEKYRRSPAFLGSSDILLIRS</sequence>